<dbReference type="Pfam" id="PF00753">
    <property type="entry name" value="Lactamase_B"/>
    <property type="match status" value="1"/>
</dbReference>
<dbReference type="RefSeq" id="WP_095747121.1">
    <property type="nucleotide sequence ID" value="NZ_CP023284.1"/>
</dbReference>
<dbReference type="AlphaFoldDB" id="A0A250DSS0"/>
<dbReference type="KEGG" id="vbo:CKY39_30960"/>
<proteinExistence type="predicted"/>
<dbReference type="Gene3D" id="3.60.15.10">
    <property type="entry name" value="Ribonuclease Z/Hydroxyacylglutathione hydrolase-like"/>
    <property type="match status" value="1"/>
</dbReference>
<dbReference type="GO" id="GO:0016787">
    <property type="term" value="F:hydrolase activity"/>
    <property type="evidence" value="ECO:0007669"/>
    <property type="project" value="UniProtKB-KW"/>
</dbReference>
<evidence type="ECO:0000259" key="2">
    <source>
        <dbReference type="SMART" id="SM00849"/>
    </source>
</evidence>
<feature type="signal peptide" evidence="1">
    <location>
        <begin position="1"/>
        <end position="29"/>
    </location>
</feature>
<organism evidence="3 4">
    <name type="scientific">Variovorax boronicumulans</name>
    <dbReference type="NCBI Taxonomy" id="436515"/>
    <lineage>
        <taxon>Bacteria</taxon>
        <taxon>Pseudomonadati</taxon>
        <taxon>Pseudomonadota</taxon>
        <taxon>Betaproteobacteria</taxon>
        <taxon>Burkholderiales</taxon>
        <taxon>Comamonadaceae</taxon>
        <taxon>Variovorax</taxon>
    </lineage>
</organism>
<sequence length="319" mass="35438">MFPCRPTAVRAKALLMCAALWLSASAAFAAPEIRPLPVAPDIYYVQGIPALGSKENQNFISNASFVVTRDSVVMIDALGSPAVAERMVEEIRKLTPKPISHVILTHYHADHIYGLQVFKALGAQIVAHARGKSYLTSDTARLRLEASRQELAPWIDERTRLVPADVWIDGRTELVIGGTRFIIQPAGPAHTPEDLAIFLPQQKVLFTGDIVFRNRTPYVGSADSRHWITSLDALLALDARTIVPGHGPASDDPAQDLRQTRDYLVFLRGAMQKAATEMTPFDEAYAATDWSRFEAWPLFKVANRMNAYNTYLLLEQEAR</sequence>
<dbReference type="Proteomes" id="UP000217154">
    <property type="component" value="Chromosome"/>
</dbReference>
<dbReference type="SMART" id="SM00849">
    <property type="entry name" value="Lactamase_B"/>
    <property type="match status" value="1"/>
</dbReference>
<accession>A0A250DSS0</accession>
<name>A0A250DSS0_9BURK</name>
<dbReference type="PANTHER" id="PTHR42951">
    <property type="entry name" value="METALLO-BETA-LACTAMASE DOMAIN-CONTAINING"/>
    <property type="match status" value="1"/>
</dbReference>
<evidence type="ECO:0000256" key="1">
    <source>
        <dbReference type="SAM" id="SignalP"/>
    </source>
</evidence>
<dbReference type="SUPFAM" id="SSF56281">
    <property type="entry name" value="Metallo-hydrolase/oxidoreductase"/>
    <property type="match status" value="1"/>
</dbReference>
<dbReference type="InterPro" id="IPR036866">
    <property type="entry name" value="RibonucZ/Hydroxyglut_hydro"/>
</dbReference>
<reference evidence="3 4" key="1">
    <citation type="submission" date="2017-09" db="EMBL/GenBank/DDBJ databases">
        <title>The diverse metabolic capabilities of V. boronicumulans make it an excellent choice for continued studies on novel biodegradation.</title>
        <authorList>
            <person name="Sun S."/>
        </authorList>
    </citation>
    <scope>NUCLEOTIDE SEQUENCE [LARGE SCALE GENOMIC DNA]</scope>
    <source>
        <strain evidence="3 4">J1</strain>
    </source>
</reference>
<dbReference type="InterPro" id="IPR001279">
    <property type="entry name" value="Metallo-B-lactamas"/>
</dbReference>
<gene>
    <name evidence="3" type="ORF">CKY39_30960</name>
</gene>
<dbReference type="InterPro" id="IPR050855">
    <property type="entry name" value="NDM-1-like"/>
</dbReference>
<keyword evidence="1" id="KW-0732">Signal</keyword>
<protein>
    <submittedName>
        <fullName evidence="3">MBL fold metallo-hydrolase</fullName>
    </submittedName>
</protein>
<feature type="domain" description="Metallo-beta-lactamase" evidence="2">
    <location>
        <begin position="60"/>
        <end position="246"/>
    </location>
</feature>
<evidence type="ECO:0000313" key="3">
    <source>
        <dbReference type="EMBL" id="ATA57151.1"/>
    </source>
</evidence>
<feature type="chain" id="PRO_5012422394" evidence="1">
    <location>
        <begin position="30"/>
        <end position="319"/>
    </location>
</feature>
<evidence type="ECO:0000313" key="4">
    <source>
        <dbReference type="Proteomes" id="UP000217154"/>
    </source>
</evidence>
<dbReference type="EMBL" id="CP023284">
    <property type="protein sequence ID" value="ATA57151.1"/>
    <property type="molecule type" value="Genomic_DNA"/>
</dbReference>
<dbReference type="CDD" id="cd16282">
    <property type="entry name" value="metallo-hydrolase-like_MBL-fold"/>
    <property type="match status" value="1"/>
</dbReference>
<dbReference type="PANTHER" id="PTHR42951:SF20">
    <property type="entry name" value="BETA LACTAMASE"/>
    <property type="match status" value="1"/>
</dbReference>
<keyword evidence="3" id="KW-0378">Hydrolase</keyword>